<dbReference type="KEGG" id="swf:E3E12_08500"/>
<dbReference type="AlphaFoldDB" id="A0A4Y6UBA9"/>
<feature type="region of interest" description="Disordered" evidence="1">
    <location>
        <begin position="158"/>
        <end position="182"/>
    </location>
</feature>
<feature type="region of interest" description="Disordered" evidence="1">
    <location>
        <begin position="69"/>
        <end position="114"/>
    </location>
</feature>
<dbReference type="InterPro" id="IPR036182">
    <property type="entry name" value="PCuAC_sf"/>
</dbReference>
<protein>
    <submittedName>
        <fullName evidence="2">Copper chaperone PCu(A)C</fullName>
    </submittedName>
</protein>
<dbReference type="Gene3D" id="2.60.40.1890">
    <property type="entry name" value="PCu(A)C copper chaperone"/>
    <property type="match status" value="1"/>
</dbReference>
<feature type="compositionally biased region" description="Polar residues" evidence="1">
    <location>
        <begin position="82"/>
        <end position="98"/>
    </location>
</feature>
<dbReference type="OrthoDB" id="7261436at2"/>
<organism evidence="2 3">
    <name type="scientific">Formicincola oecophyllae</name>
    <dbReference type="NCBI Taxonomy" id="2558361"/>
    <lineage>
        <taxon>Bacteria</taxon>
        <taxon>Pseudomonadati</taxon>
        <taxon>Pseudomonadota</taxon>
        <taxon>Alphaproteobacteria</taxon>
        <taxon>Acetobacterales</taxon>
        <taxon>Acetobacteraceae</taxon>
        <taxon>Formicincola</taxon>
    </lineage>
</organism>
<name>A0A4Y6UBA9_9PROT</name>
<keyword evidence="3" id="KW-1185">Reference proteome</keyword>
<dbReference type="Pfam" id="PF04314">
    <property type="entry name" value="PCuAC"/>
    <property type="match status" value="1"/>
</dbReference>
<proteinExistence type="predicted"/>
<evidence type="ECO:0000313" key="2">
    <source>
        <dbReference type="EMBL" id="QDH14220.1"/>
    </source>
</evidence>
<reference evidence="2 3" key="1">
    <citation type="submission" date="2019-03" db="EMBL/GenBank/DDBJ databases">
        <title>The complete genome sequence of Swingsia_sp. F3b2 LMG30590(T).</title>
        <authorList>
            <person name="Chua K.-O."/>
            <person name="Chan K.-G."/>
            <person name="See-Too W.-S."/>
        </authorList>
    </citation>
    <scope>NUCLEOTIDE SEQUENCE [LARGE SCALE GENOMIC DNA]</scope>
    <source>
        <strain evidence="2 3">F3b2</strain>
    </source>
</reference>
<dbReference type="EMBL" id="CP038231">
    <property type="protein sequence ID" value="QDH14220.1"/>
    <property type="molecule type" value="Genomic_DNA"/>
</dbReference>
<dbReference type="Proteomes" id="UP000318709">
    <property type="component" value="Chromosome"/>
</dbReference>
<accession>A0A4Y6UBA9</accession>
<sequence length="297" mass="31417">MFAIRAMHALSSFGCAGSLQDPAECGTQTLTDCAFMRNLASLFLPRPSPATFVAAALVGLWALPTQATAQDTQPAPGGALGQGSSAPQRFSDGTTQPDTVPGETRQAIKDAPAVRMGLVPKDGKVKPYLPPPVPAFVGRPESPDRLVYISDGFLLLQPTPPAKAQGPHAPQPRGKAGRSRASAPVPLRQADVPFIVHNVSDKDQLLVSVTSPLCQKVRGDRLNQELAGAPTGDDVFSHLVIPRQATMVFALNDYHLVCEGLSPQVGMGTMVPFQFNFADGRHVTAHFTLHPAPGQLP</sequence>
<evidence type="ECO:0000313" key="3">
    <source>
        <dbReference type="Proteomes" id="UP000318709"/>
    </source>
</evidence>
<gene>
    <name evidence="2" type="ORF">E3E12_08500</name>
</gene>
<evidence type="ECO:0000256" key="1">
    <source>
        <dbReference type="SAM" id="MobiDB-lite"/>
    </source>
</evidence>
<dbReference type="SUPFAM" id="SSF110087">
    <property type="entry name" value="DR1885-like metal-binding protein"/>
    <property type="match status" value="1"/>
</dbReference>
<dbReference type="InterPro" id="IPR007410">
    <property type="entry name" value="LpqE-like"/>
</dbReference>